<dbReference type="InterPro" id="IPR012340">
    <property type="entry name" value="NA-bd_OB-fold"/>
</dbReference>
<gene>
    <name evidence="2" type="ORF">DFR85_13845</name>
</gene>
<dbReference type="InterPro" id="IPR022002">
    <property type="entry name" value="ChsH2_Znr"/>
</dbReference>
<keyword evidence="2" id="KW-0238">DNA-binding</keyword>
<reference evidence="2 3" key="1">
    <citation type="submission" date="2018-05" db="EMBL/GenBank/DDBJ databases">
        <title>Complete Genome Sequences of Extremely Thermoacidophilic, Metal-Mobilizing Type-Strain Members of the Archaeal Family Sulfolobaceae: Acidianus brierleyi DSM-1651T, Acidianus sulfidivorans DSM-18786T, Metallosphaera hakonensis DSM-7519T, and Metallosphaera prunae DSM-10039T.</title>
        <authorList>
            <person name="Counts J.A."/>
            <person name="Kelly R.M."/>
        </authorList>
    </citation>
    <scope>NUCLEOTIDE SEQUENCE [LARGE SCALE GENOMIC DNA]</scope>
    <source>
        <strain evidence="2 3">DSM 1651</strain>
    </source>
</reference>
<protein>
    <submittedName>
        <fullName evidence="2">DNA-binding protein</fullName>
    </submittedName>
</protein>
<evidence type="ECO:0000313" key="2">
    <source>
        <dbReference type="EMBL" id="AWR96044.1"/>
    </source>
</evidence>
<dbReference type="EMBL" id="CP029289">
    <property type="protein sequence ID" value="AWR96044.1"/>
    <property type="molecule type" value="Genomic_DNA"/>
</dbReference>
<feature type="domain" description="ChsH2 rubredoxin-like zinc ribbon" evidence="1">
    <location>
        <begin position="18"/>
        <end position="49"/>
    </location>
</feature>
<proteinExistence type="predicted"/>
<evidence type="ECO:0000313" key="3">
    <source>
        <dbReference type="Proteomes" id="UP000248044"/>
    </source>
</evidence>
<dbReference type="Proteomes" id="UP000248044">
    <property type="component" value="Chromosome"/>
</dbReference>
<keyword evidence="3" id="KW-1185">Reference proteome</keyword>
<dbReference type="Pfam" id="PF12172">
    <property type="entry name" value="zf-ChsH2"/>
    <property type="match status" value="1"/>
</dbReference>
<dbReference type="InterPro" id="IPR052513">
    <property type="entry name" value="Thioester_dehydratase-like"/>
</dbReference>
<sequence>MEVFEYVYTAGKNGEEFFKALKDKKILGGRCDKCGKVSVPPKMFCDCFGLQKLEEIKGKPFIDSFTIIYYDNDGKKLETPITLGFISFEGVEGGILAYIEGVPEIGKEVEILEYNIPLRVKVK</sequence>
<organism evidence="2 3">
    <name type="scientific">Acidianus brierleyi</name>
    <dbReference type="NCBI Taxonomy" id="41673"/>
    <lineage>
        <taxon>Archaea</taxon>
        <taxon>Thermoproteota</taxon>
        <taxon>Thermoprotei</taxon>
        <taxon>Sulfolobales</taxon>
        <taxon>Sulfolobaceae</taxon>
        <taxon>Acidianus</taxon>
    </lineage>
</organism>
<dbReference type="SUPFAM" id="SSF50249">
    <property type="entry name" value="Nucleic acid-binding proteins"/>
    <property type="match status" value="1"/>
</dbReference>
<evidence type="ECO:0000259" key="1">
    <source>
        <dbReference type="Pfam" id="PF12172"/>
    </source>
</evidence>
<accession>A0A2U9IJC3</accession>
<dbReference type="KEGG" id="abri:DFR85_13845"/>
<dbReference type="PANTHER" id="PTHR34075:SF4">
    <property type="entry name" value="DUF35 DOMAIN-CONTAINING PROTEIN"/>
    <property type="match status" value="1"/>
</dbReference>
<dbReference type="Gene3D" id="6.10.30.10">
    <property type="match status" value="1"/>
</dbReference>
<dbReference type="PANTHER" id="PTHR34075">
    <property type="entry name" value="BLR3430 PROTEIN"/>
    <property type="match status" value="1"/>
</dbReference>
<dbReference type="GO" id="GO:0003677">
    <property type="term" value="F:DNA binding"/>
    <property type="evidence" value="ECO:0007669"/>
    <property type="project" value="UniProtKB-KW"/>
</dbReference>
<dbReference type="AlphaFoldDB" id="A0A2U9IJC3"/>
<dbReference type="Gene3D" id="2.40.50.140">
    <property type="entry name" value="Nucleic acid-binding proteins"/>
    <property type="match status" value="1"/>
</dbReference>
<name>A0A2U9IJC3_9CREN</name>